<evidence type="ECO:0000256" key="1">
    <source>
        <dbReference type="SAM" id="Phobius"/>
    </source>
</evidence>
<comment type="caution">
    <text evidence="2">The sequence shown here is derived from an EMBL/GenBank/DDBJ whole genome shotgun (WGS) entry which is preliminary data.</text>
</comment>
<evidence type="ECO:0000313" key="2">
    <source>
        <dbReference type="EMBL" id="KAF3579916.1"/>
    </source>
</evidence>
<dbReference type="InterPro" id="IPR011042">
    <property type="entry name" value="6-blade_b-propeller_TolB-like"/>
</dbReference>
<evidence type="ECO:0008006" key="4">
    <source>
        <dbReference type="Google" id="ProtNLM"/>
    </source>
</evidence>
<proteinExistence type="predicted"/>
<dbReference type="Gene3D" id="2.120.10.30">
    <property type="entry name" value="TolB, C-terminal domain"/>
    <property type="match status" value="1"/>
</dbReference>
<organism evidence="2 3">
    <name type="scientific">Brassica cretica</name>
    <name type="common">Mustard</name>
    <dbReference type="NCBI Taxonomy" id="69181"/>
    <lineage>
        <taxon>Eukaryota</taxon>
        <taxon>Viridiplantae</taxon>
        <taxon>Streptophyta</taxon>
        <taxon>Embryophyta</taxon>
        <taxon>Tracheophyta</taxon>
        <taxon>Spermatophyta</taxon>
        <taxon>Magnoliopsida</taxon>
        <taxon>eudicotyledons</taxon>
        <taxon>Gunneridae</taxon>
        <taxon>Pentapetalae</taxon>
        <taxon>rosids</taxon>
        <taxon>malvids</taxon>
        <taxon>Brassicales</taxon>
        <taxon>Brassicaceae</taxon>
        <taxon>Brassiceae</taxon>
        <taxon>Brassica</taxon>
    </lineage>
</organism>
<name>A0ABQ7DRJ4_BRACR</name>
<dbReference type="Pfam" id="PF20067">
    <property type="entry name" value="SSL_N"/>
    <property type="match status" value="1"/>
</dbReference>
<dbReference type="PANTHER" id="PTHR10426:SF21">
    <property type="entry name" value="PROTEIN STRICTOSIDINE SYNTHASE-LIKE 13"/>
    <property type="match status" value="1"/>
</dbReference>
<keyword evidence="3" id="KW-1185">Reference proteome</keyword>
<keyword evidence="1" id="KW-1133">Transmembrane helix</keyword>
<dbReference type="SUPFAM" id="SSF63829">
    <property type="entry name" value="Calcium-dependent phosphotriesterase"/>
    <property type="match status" value="1"/>
</dbReference>
<gene>
    <name evidence="2" type="ORF">DY000_02032234</name>
</gene>
<reference evidence="2 3" key="1">
    <citation type="journal article" date="2020" name="BMC Genomics">
        <title>Intraspecific diversification of the crop wild relative Brassica cretica Lam. using demographic model selection.</title>
        <authorList>
            <person name="Kioukis A."/>
            <person name="Michalopoulou V.A."/>
            <person name="Briers L."/>
            <person name="Pirintsos S."/>
            <person name="Studholme D.J."/>
            <person name="Pavlidis P."/>
            <person name="Sarris P.F."/>
        </authorList>
    </citation>
    <scope>NUCLEOTIDE SEQUENCE [LARGE SCALE GENOMIC DNA]</scope>
    <source>
        <strain evidence="3">cv. PFS-1207/04</strain>
    </source>
</reference>
<keyword evidence="1" id="KW-0812">Transmembrane</keyword>
<accession>A0ABQ7DRJ4</accession>
<dbReference type="Proteomes" id="UP000266723">
    <property type="component" value="Unassembled WGS sequence"/>
</dbReference>
<sequence length="221" mass="24681">MEKKGQRSTHDSLLTHHPVLCIIALSVIFIAIDPFHISPVGGREFKPVKHEVAPYKQVMDNWPRDNLSRLGHHGKLEFVNEVFGPESLEFDGLGRGPYTGLADGRVVRWMGEATGWETFSVATSKWSEKTCARGVDSTTNKQWKHEKLCGRPLGLRFDKESGNLYIADAYYGLLMVGPEGGVATPLATHVEGKPILFANDLDIHRNGSIFFTDTSKRYDRA</sequence>
<evidence type="ECO:0000313" key="3">
    <source>
        <dbReference type="Proteomes" id="UP000266723"/>
    </source>
</evidence>
<protein>
    <recommendedName>
        <fullName evidence="4">Strictosidine synthase conserved region domain-containing protein</fullName>
    </recommendedName>
</protein>
<dbReference type="PANTHER" id="PTHR10426">
    <property type="entry name" value="STRICTOSIDINE SYNTHASE-RELATED"/>
    <property type="match status" value="1"/>
</dbReference>
<feature type="transmembrane region" description="Helical" evidence="1">
    <location>
        <begin position="12"/>
        <end position="32"/>
    </location>
</feature>
<dbReference type="EMBL" id="QGKV02000649">
    <property type="protein sequence ID" value="KAF3579916.1"/>
    <property type="molecule type" value="Genomic_DNA"/>
</dbReference>
<keyword evidence="1" id="KW-0472">Membrane</keyword>